<feature type="compositionally biased region" description="Polar residues" evidence="2">
    <location>
        <begin position="130"/>
        <end position="148"/>
    </location>
</feature>
<feature type="compositionally biased region" description="Polar residues" evidence="2">
    <location>
        <begin position="385"/>
        <end position="396"/>
    </location>
</feature>
<evidence type="ECO:0000313" key="5">
    <source>
        <dbReference type="Proteomes" id="UP000825002"/>
    </source>
</evidence>
<dbReference type="PANTHER" id="PTHR10380">
    <property type="entry name" value="CUTICLE PROTEIN"/>
    <property type="match status" value="1"/>
</dbReference>
<feature type="region of interest" description="Disordered" evidence="2">
    <location>
        <begin position="368"/>
        <end position="411"/>
    </location>
</feature>
<protein>
    <submittedName>
        <fullName evidence="4">Uncharacterized protein</fullName>
    </submittedName>
</protein>
<accession>A0ABQ7S5W5</accession>
<proteinExistence type="predicted"/>
<gene>
    <name evidence="4" type="ORF">GZH46_02674</name>
</gene>
<sequence length="411" mass="44189">MAARSRLVIFLCLVVASHTVLSEKVLKRVIKSTPTANSLARVKSVTITADGKTLTSSNDSNFGVRGNPVQNADVSAKIISSTTASQLLASPSSPTSTTTSAPSKDSEVSLVTQSPTPLKALTNSEKDVSTQESTSRINATITSAADQLSTSSSTSTTAWSTPTWPTDRPSKTISSSSSAAEQDTMSVASSQHHHQASLHESLYSNSGDYLRRQSSYTESSTKGGSARIKFQEQNNWFYPKQLRAQTGGLKGVARYDTKTVVIPTTTTTTPRPEPIIQQDYYYPEQIVEAAPAGMAEPFAFQFKTSDQSGNGQYRTEESDKDGTVRGSYGYTDAAGIYRHVEYVADANGFRATIKSNEPGLTEAMPASVHMTHSGTQSARAEVEPTWQSAPSGNLASFESAHKPERLQLSRF</sequence>
<dbReference type="PROSITE" id="PS51155">
    <property type="entry name" value="CHIT_BIND_RR_2"/>
    <property type="match status" value="1"/>
</dbReference>
<feature type="non-terminal residue" evidence="4">
    <location>
        <position position="1"/>
    </location>
</feature>
<reference evidence="4 5" key="1">
    <citation type="submission" date="2020-10" db="EMBL/GenBank/DDBJ databases">
        <authorList>
            <person name="Klimov P.B."/>
            <person name="Dyachkov S.M."/>
            <person name="Chetverikov P.E."/>
        </authorList>
    </citation>
    <scope>NUCLEOTIDE SEQUENCE [LARGE SCALE GENOMIC DNA]</scope>
    <source>
        <strain evidence="4">BMOC 18-1129-001#AD2665</strain>
        <tissue evidence="4">Entire mites</tissue>
    </source>
</reference>
<dbReference type="Pfam" id="PF00379">
    <property type="entry name" value="Chitin_bind_4"/>
    <property type="match status" value="1"/>
</dbReference>
<feature type="compositionally biased region" description="Low complexity" evidence="2">
    <location>
        <begin position="149"/>
        <end position="166"/>
    </location>
</feature>
<dbReference type="Proteomes" id="UP000825002">
    <property type="component" value="Unassembled WGS sequence"/>
</dbReference>
<keyword evidence="1" id="KW-0193">Cuticle</keyword>
<comment type="caution">
    <text evidence="4">The sequence shown here is derived from an EMBL/GenBank/DDBJ whole genome shotgun (WGS) entry which is preliminary data.</text>
</comment>
<dbReference type="EMBL" id="JAIFTH010000922">
    <property type="protein sequence ID" value="KAG9508819.1"/>
    <property type="molecule type" value="Genomic_DNA"/>
</dbReference>
<dbReference type="InterPro" id="IPR050468">
    <property type="entry name" value="Cuticle_Struct_Prot"/>
</dbReference>
<evidence type="ECO:0000256" key="1">
    <source>
        <dbReference type="PROSITE-ProRule" id="PRU00497"/>
    </source>
</evidence>
<evidence type="ECO:0000313" key="4">
    <source>
        <dbReference type="EMBL" id="KAG9508819.1"/>
    </source>
</evidence>
<keyword evidence="3" id="KW-0732">Signal</keyword>
<evidence type="ECO:0000256" key="2">
    <source>
        <dbReference type="SAM" id="MobiDB-lite"/>
    </source>
</evidence>
<feature type="compositionally biased region" description="Low complexity" evidence="2">
    <location>
        <begin position="85"/>
        <end position="103"/>
    </location>
</feature>
<feature type="compositionally biased region" description="Basic and acidic residues" evidence="2">
    <location>
        <begin position="399"/>
        <end position="411"/>
    </location>
</feature>
<evidence type="ECO:0000256" key="3">
    <source>
        <dbReference type="SAM" id="SignalP"/>
    </source>
</evidence>
<feature type="region of interest" description="Disordered" evidence="2">
    <location>
        <begin position="305"/>
        <end position="325"/>
    </location>
</feature>
<organism evidence="4 5">
    <name type="scientific">Fragariocoptes setiger</name>
    <dbReference type="NCBI Taxonomy" id="1670756"/>
    <lineage>
        <taxon>Eukaryota</taxon>
        <taxon>Metazoa</taxon>
        <taxon>Ecdysozoa</taxon>
        <taxon>Arthropoda</taxon>
        <taxon>Chelicerata</taxon>
        <taxon>Arachnida</taxon>
        <taxon>Acari</taxon>
        <taxon>Acariformes</taxon>
        <taxon>Trombidiformes</taxon>
        <taxon>Prostigmata</taxon>
        <taxon>Eupodina</taxon>
        <taxon>Eriophyoidea</taxon>
        <taxon>Phytoptidae</taxon>
        <taxon>Fragariocoptes</taxon>
    </lineage>
</organism>
<feature type="chain" id="PRO_5047322977" evidence="3">
    <location>
        <begin position="23"/>
        <end position="411"/>
    </location>
</feature>
<keyword evidence="5" id="KW-1185">Reference proteome</keyword>
<feature type="region of interest" description="Disordered" evidence="2">
    <location>
        <begin position="85"/>
        <end position="198"/>
    </location>
</feature>
<name>A0ABQ7S5W5_9ACAR</name>
<dbReference type="InterPro" id="IPR000618">
    <property type="entry name" value="Insect_cuticle"/>
</dbReference>
<feature type="signal peptide" evidence="3">
    <location>
        <begin position="1"/>
        <end position="22"/>
    </location>
</feature>
<feature type="compositionally biased region" description="Basic and acidic residues" evidence="2">
    <location>
        <begin position="314"/>
        <end position="323"/>
    </location>
</feature>